<dbReference type="RefSeq" id="XP_009518307.1">
    <property type="nucleotide sequence ID" value="XM_009520012.1"/>
</dbReference>
<feature type="region of interest" description="Disordered" evidence="1">
    <location>
        <begin position="534"/>
        <end position="561"/>
    </location>
</feature>
<name>G4YT97_PHYSP</name>
<dbReference type="InParanoid" id="G4YT97"/>
<sequence length="637" mass="70355">MPPTPLATGDYLLVLPEDVKQAVGGAFYGVVMSMTRSSARVKSVTTTLPGTYTLAKSLAGRRRVPSSEAEGQQPGVWLRKAVCVQTGDFHYYGQVVQVKGERLCVSTYLGVKEWPVQQVAGEVYPVIALIMGSQRWAIRTWAFEALETAHDRLLDAILEGEANKPLPSSGLTAIVPELKERTDLHVEWLAADSGASHTTSLDHVLRYVYYVDGKREVPDTMRDRLGQSFYDEPSSPVMDGPASEGADSFFEPWGEEDDVGHVGGGHGDIPAAVPPTEERSENQLQNTELWRQTNASARSKTDDATGHSSTNLELEVIELLQKHRPDLLAPYLSKAPPAPARKRPIESEPSHASKKARCGFSPTTEQERAHMAITSDQHKAYDLAFGKHELSIMHFKRVGFLDKLRSLAPGIVNMSDYQVSAPKPETPSTWADLSSSTHSFVEYCRDLCDTTTVRVAEALDQFVLAMEGWKQIRDDELPILVLWIDATLEKYRSAVLQDLHDGTAYRSEAALWFSTANPEVHTLLFAVLGDRTMQGRRGPAAPSRSPMGPSDSPPVTGRRRTLAAERRIPADVVASIPVRDGKEVCLHYISQRGCNPHDPDHCTFKNRLHFVPASILPKLRNYITSRLGGVCKMLSDK</sequence>
<dbReference type="EMBL" id="JH159152">
    <property type="protein sequence ID" value="EGZ23019.1"/>
    <property type="molecule type" value="Genomic_DNA"/>
</dbReference>
<dbReference type="AlphaFoldDB" id="G4YT97"/>
<dbReference type="KEGG" id="psoj:PHYSODRAFT_344366"/>
<accession>G4YT97</accession>
<protein>
    <submittedName>
        <fullName evidence="2">Uncharacterized protein</fullName>
    </submittedName>
</protein>
<organism evidence="2 3">
    <name type="scientific">Phytophthora sojae (strain P6497)</name>
    <name type="common">Soybean stem and root rot agent</name>
    <name type="synonym">Phytophthora megasperma f. sp. glycines</name>
    <dbReference type="NCBI Taxonomy" id="1094619"/>
    <lineage>
        <taxon>Eukaryota</taxon>
        <taxon>Sar</taxon>
        <taxon>Stramenopiles</taxon>
        <taxon>Oomycota</taxon>
        <taxon>Peronosporomycetes</taxon>
        <taxon>Peronosporales</taxon>
        <taxon>Peronosporaceae</taxon>
        <taxon>Phytophthora</taxon>
    </lineage>
</organism>
<reference evidence="2 3" key="1">
    <citation type="journal article" date="2006" name="Science">
        <title>Phytophthora genome sequences uncover evolutionary origins and mechanisms of pathogenesis.</title>
        <authorList>
            <person name="Tyler B.M."/>
            <person name="Tripathy S."/>
            <person name="Zhang X."/>
            <person name="Dehal P."/>
            <person name="Jiang R.H."/>
            <person name="Aerts A."/>
            <person name="Arredondo F.D."/>
            <person name="Baxter L."/>
            <person name="Bensasson D."/>
            <person name="Beynon J.L."/>
            <person name="Chapman J."/>
            <person name="Damasceno C.M."/>
            <person name="Dorrance A.E."/>
            <person name="Dou D."/>
            <person name="Dickerman A.W."/>
            <person name="Dubchak I.L."/>
            <person name="Garbelotto M."/>
            <person name="Gijzen M."/>
            <person name="Gordon S.G."/>
            <person name="Govers F."/>
            <person name="Grunwald N.J."/>
            <person name="Huang W."/>
            <person name="Ivors K.L."/>
            <person name="Jones R.W."/>
            <person name="Kamoun S."/>
            <person name="Krampis K."/>
            <person name="Lamour K.H."/>
            <person name="Lee M.K."/>
            <person name="McDonald W.H."/>
            <person name="Medina M."/>
            <person name="Meijer H.J."/>
            <person name="Nordberg E.K."/>
            <person name="Maclean D.J."/>
            <person name="Ospina-Giraldo M.D."/>
            <person name="Morris P.F."/>
            <person name="Phuntumart V."/>
            <person name="Putnam N.H."/>
            <person name="Rash S."/>
            <person name="Rose J.K."/>
            <person name="Sakihama Y."/>
            <person name="Salamov A.A."/>
            <person name="Savidor A."/>
            <person name="Scheuring C.F."/>
            <person name="Smith B.M."/>
            <person name="Sobral B.W."/>
            <person name="Terry A."/>
            <person name="Torto-Alalibo T.A."/>
            <person name="Win J."/>
            <person name="Xu Z."/>
            <person name="Zhang H."/>
            <person name="Grigoriev I.V."/>
            <person name="Rokhsar D.S."/>
            <person name="Boore J.L."/>
        </authorList>
    </citation>
    <scope>NUCLEOTIDE SEQUENCE [LARGE SCALE GENOMIC DNA]</scope>
    <source>
        <strain evidence="2 3">P6497</strain>
    </source>
</reference>
<feature type="region of interest" description="Disordered" evidence="1">
    <location>
        <begin position="331"/>
        <end position="366"/>
    </location>
</feature>
<dbReference type="Proteomes" id="UP000002640">
    <property type="component" value="Unassembled WGS sequence"/>
</dbReference>
<gene>
    <name evidence="2" type="ORF">PHYSODRAFT_344366</name>
</gene>
<evidence type="ECO:0000256" key="1">
    <source>
        <dbReference type="SAM" id="MobiDB-lite"/>
    </source>
</evidence>
<dbReference type="OMA" id="HELSIMH"/>
<keyword evidence="3" id="KW-1185">Reference proteome</keyword>
<evidence type="ECO:0000313" key="2">
    <source>
        <dbReference type="EMBL" id="EGZ23019.1"/>
    </source>
</evidence>
<dbReference type="GeneID" id="20648627"/>
<feature type="region of interest" description="Disordered" evidence="1">
    <location>
        <begin position="262"/>
        <end position="284"/>
    </location>
</feature>
<proteinExistence type="predicted"/>
<evidence type="ECO:0000313" key="3">
    <source>
        <dbReference type="Proteomes" id="UP000002640"/>
    </source>
</evidence>